<name>A0A310ST89_9HYME</name>
<evidence type="ECO:0000313" key="1">
    <source>
        <dbReference type="EMBL" id="OAD61625.1"/>
    </source>
</evidence>
<gene>
    <name evidence="1" type="ORF">WN48_10958</name>
</gene>
<evidence type="ECO:0000313" key="2">
    <source>
        <dbReference type="Proteomes" id="UP000250275"/>
    </source>
</evidence>
<protein>
    <submittedName>
        <fullName evidence="1">Uncharacterized protein</fullName>
    </submittedName>
</protein>
<dbReference type="Proteomes" id="UP000250275">
    <property type="component" value="Unassembled WGS sequence"/>
</dbReference>
<proteinExistence type="predicted"/>
<dbReference type="EMBL" id="KQ760184">
    <property type="protein sequence ID" value="OAD61625.1"/>
    <property type="molecule type" value="Genomic_DNA"/>
</dbReference>
<organism evidence="1 2">
    <name type="scientific">Eufriesea mexicana</name>
    <dbReference type="NCBI Taxonomy" id="516756"/>
    <lineage>
        <taxon>Eukaryota</taxon>
        <taxon>Metazoa</taxon>
        <taxon>Ecdysozoa</taxon>
        <taxon>Arthropoda</taxon>
        <taxon>Hexapoda</taxon>
        <taxon>Insecta</taxon>
        <taxon>Pterygota</taxon>
        <taxon>Neoptera</taxon>
        <taxon>Endopterygota</taxon>
        <taxon>Hymenoptera</taxon>
        <taxon>Apocrita</taxon>
        <taxon>Aculeata</taxon>
        <taxon>Apoidea</taxon>
        <taxon>Anthophila</taxon>
        <taxon>Apidae</taxon>
        <taxon>Eufriesea</taxon>
    </lineage>
</organism>
<accession>A0A310ST89</accession>
<keyword evidence="2" id="KW-1185">Reference proteome</keyword>
<reference evidence="1 2" key="1">
    <citation type="submission" date="2015-07" db="EMBL/GenBank/DDBJ databases">
        <title>The genome of Eufriesea mexicana.</title>
        <authorList>
            <person name="Pan H."/>
            <person name="Kapheim K."/>
        </authorList>
    </citation>
    <scope>NUCLEOTIDE SEQUENCE [LARGE SCALE GENOMIC DNA]</scope>
    <source>
        <strain evidence="1">0111107269</strain>
        <tissue evidence="1">Whole body</tissue>
    </source>
</reference>
<dbReference type="AlphaFoldDB" id="A0A310ST89"/>
<sequence>MPHIIREIYEHMYITRKAARHMDMLYETVSNYSIFTENIEIAIFVVGYIL</sequence>